<dbReference type="Proteomes" id="UP000054485">
    <property type="component" value="Unassembled WGS sequence"/>
</dbReference>
<name>A0A0D0A3K1_9AGAM</name>
<accession>A0A0D0A3K1</accession>
<feature type="region of interest" description="Disordered" evidence="2">
    <location>
        <begin position="13"/>
        <end position="64"/>
    </location>
</feature>
<keyword evidence="1" id="KW-0175">Coiled coil</keyword>
<dbReference type="EMBL" id="KN836105">
    <property type="protein sequence ID" value="KIK32814.1"/>
    <property type="molecule type" value="Genomic_DNA"/>
</dbReference>
<feature type="compositionally biased region" description="Polar residues" evidence="2">
    <location>
        <begin position="13"/>
        <end position="38"/>
    </location>
</feature>
<evidence type="ECO:0000256" key="1">
    <source>
        <dbReference type="SAM" id="Coils"/>
    </source>
</evidence>
<feature type="coiled-coil region" evidence="1">
    <location>
        <begin position="204"/>
        <end position="231"/>
    </location>
</feature>
<dbReference type="AlphaFoldDB" id="A0A0D0A3K1"/>
<reference evidence="4" key="2">
    <citation type="submission" date="2015-01" db="EMBL/GenBank/DDBJ databases">
        <title>Evolutionary Origins and Diversification of the Mycorrhizal Mutualists.</title>
        <authorList>
            <consortium name="DOE Joint Genome Institute"/>
            <consortium name="Mycorrhizal Genomics Consortium"/>
            <person name="Kohler A."/>
            <person name="Kuo A."/>
            <person name="Nagy L.G."/>
            <person name="Floudas D."/>
            <person name="Copeland A."/>
            <person name="Barry K.W."/>
            <person name="Cichocki N."/>
            <person name="Veneault-Fourrey C."/>
            <person name="LaButti K."/>
            <person name="Lindquist E.A."/>
            <person name="Lipzen A."/>
            <person name="Lundell T."/>
            <person name="Morin E."/>
            <person name="Murat C."/>
            <person name="Riley R."/>
            <person name="Ohm R."/>
            <person name="Sun H."/>
            <person name="Tunlid A."/>
            <person name="Henrissat B."/>
            <person name="Grigoriev I.V."/>
            <person name="Hibbett D.S."/>
            <person name="Martin F."/>
        </authorList>
    </citation>
    <scope>NUCLEOTIDE SEQUENCE [LARGE SCALE GENOMIC DNA]</scope>
    <source>
        <strain evidence="4">UH-Slu-Lm8-n1</strain>
    </source>
</reference>
<feature type="compositionally biased region" description="Basic residues" evidence="2">
    <location>
        <begin position="586"/>
        <end position="600"/>
    </location>
</feature>
<feature type="region of interest" description="Disordered" evidence="2">
    <location>
        <begin position="586"/>
        <end position="617"/>
    </location>
</feature>
<dbReference type="OrthoDB" id="2692192at2759"/>
<sequence>MLWITKTAEISKSSNNTQINMASATGQTSKRAMASNDNESNDDGMDEDQSPTGKKWQASEESTSGMSNIIVPEHIEEKQCHLLTTQILANLRAAELEYALLHVGRTNHNFGAGPNMIRQTYNCRPINKQTLTQIRNSHNSTALLNHFGSNAMFIGVHKNHIIRNSLDSLKGGPYINFVKWTKDARVPGAQMVLFNGNHCRTYMQELYEQEFHDYNKALKDLKKKKNVLDQNSIWLACFFNLDALEAASNSSLLLHELTMNQALPLKDDTDMDKLKNVLWLGHGKGLEMAEELIADAIEKWEKSKNSTNTHTAWTVSNKPLFNFLKDIYAHPCFESSLLINISLLYTSWNSYMTAFFITTFRPMLALLGFLVSPVLLPNMEDATMKYLSKSCVISMDSTLPEKKEFLPLIKDQKNAPLIGLLNGSIMNMFDNTFSEHMSVFMTLYGTMEDLEVKCYDNAFNGYHHLPTKHMQEIICKDMLVYYKNNPDGAQERATLLNISTKMMWWKLCFDPSLDTSLSLRTRPPILSVSVIAAIHGAGPWLWADKKLSKRPISFHSTDTTTYTNHLAQEALKQVATLMAQVKHLKKGNKKTKTRKAKVQPKSKELIESEDKESNTQMPSVKGTFMPCILTYMYAKIHKGTAKCKSATFTENVKDPQSMEILLGVGNTSSTCSLDSLSLSLSLEERVPLKQKATDNSLGSCERPTHKRCTFATWDVKNQSSQDPMYSDLPQAPTLSFICSISKSSIPKKRTLLPTYAIANLNHFLEHNANIKRQTLEICLEQDSRREKCRALEVMPSGSSPPTAKRRFWSHSPGLIYGTEISAIQPPPSHWPFPNELMLNILEDMPSRDLRAIAQVLCLSRELAAPLYFRSVGLLFDDDSLRISTQACLALLLYRHSTLFCAPMYVQCNLLDADDCHLQVLLSFVELLGSKLSLFVSIVKDGKPLQ</sequence>
<feature type="compositionally biased region" description="Basic and acidic residues" evidence="2">
    <location>
        <begin position="601"/>
        <end position="613"/>
    </location>
</feature>
<protein>
    <submittedName>
        <fullName evidence="3">Uncharacterized protein</fullName>
    </submittedName>
</protein>
<dbReference type="HOGENOM" id="CLU_311040_0_0_1"/>
<keyword evidence="4" id="KW-1185">Reference proteome</keyword>
<proteinExistence type="predicted"/>
<dbReference type="InParanoid" id="A0A0D0A3K1"/>
<feature type="compositionally biased region" description="Acidic residues" evidence="2">
    <location>
        <begin position="39"/>
        <end position="49"/>
    </location>
</feature>
<evidence type="ECO:0000313" key="3">
    <source>
        <dbReference type="EMBL" id="KIK32814.1"/>
    </source>
</evidence>
<reference evidence="3 4" key="1">
    <citation type="submission" date="2014-04" db="EMBL/GenBank/DDBJ databases">
        <authorList>
            <consortium name="DOE Joint Genome Institute"/>
            <person name="Kuo A."/>
            <person name="Ruytinx J."/>
            <person name="Rineau F."/>
            <person name="Colpaert J."/>
            <person name="Kohler A."/>
            <person name="Nagy L.G."/>
            <person name="Floudas D."/>
            <person name="Copeland A."/>
            <person name="Barry K.W."/>
            <person name="Cichocki N."/>
            <person name="Veneault-Fourrey C."/>
            <person name="LaButti K."/>
            <person name="Lindquist E.A."/>
            <person name="Lipzen A."/>
            <person name="Lundell T."/>
            <person name="Morin E."/>
            <person name="Murat C."/>
            <person name="Sun H."/>
            <person name="Tunlid A."/>
            <person name="Henrissat B."/>
            <person name="Grigoriev I.V."/>
            <person name="Hibbett D.S."/>
            <person name="Martin F."/>
            <person name="Nordberg H.P."/>
            <person name="Cantor M.N."/>
            <person name="Hua S.X."/>
        </authorList>
    </citation>
    <scope>NUCLEOTIDE SEQUENCE [LARGE SCALE GENOMIC DNA]</scope>
    <source>
        <strain evidence="3 4">UH-Slu-Lm8-n1</strain>
    </source>
</reference>
<organism evidence="3 4">
    <name type="scientific">Suillus luteus UH-Slu-Lm8-n1</name>
    <dbReference type="NCBI Taxonomy" id="930992"/>
    <lineage>
        <taxon>Eukaryota</taxon>
        <taxon>Fungi</taxon>
        <taxon>Dikarya</taxon>
        <taxon>Basidiomycota</taxon>
        <taxon>Agaricomycotina</taxon>
        <taxon>Agaricomycetes</taxon>
        <taxon>Agaricomycetidae</taxon>
        <taxon>Boletales</taxon>
        <taxon>Suillineae</taxon>
        <taxon>Suillaceae</taxon>
        <taxon>Suillus</taxon>
    </lineage>
</organism>
<gene>
    <name evidence="3" type="ORF">CY34DRAFT_18783</name>
</gene>
<evidence type="ECO:0000313" key="4">
    <source>
        <dbReference type="Proteomes" id="UP000054485"/>
    </source>
</evidence>
<evidence type="ECO:0000256" key="2">
    <source>
        <dbReference type="SAM" id="MobiDB-lite"/>
    </source>
</evidence>